<proteinExistence type="predicted"/>
<organism evidence="1 2">
    <name type="scientific">Actinokineospora soli</name>
    <dbReference type="NCBI Taxonomy" id="1048753"/>
    <lineage>
        <taxon>Bacteria</taxon>
        <taxon>Bacillati</taxon>
        <taxon>Actinomycetota</taxon>
        <taxon>Actinomycetes</taxon>
        <taxon>Pseudonocardiales</taxon>
        <taxon>Pseudonocardiaceae</taxon>
        <taxon>Actinokineospora</taxon>
    </lineage>
</organism>
<accession>A0ABW2TQM6</accession>
<keyword evidence="2" id="KW-1185">Reference proteome</keyword>
<name>A0ABW2TQM6_9PSEU</name>
<dbReference type="EMBL" id="JBHTEY010000004">
    <property type="protein sequence ID" value="MFC7616110.1"/>
    <property type="molecule type" value="Genomic_DNA"/>
</dbReference>
<gene>
    <name evidence="1" type="ORF">ACFQV2_24210</name>
</gene>
<dbReference type="Proteomes" id="UP001596512">
    <property type="component" value="Unassembled WGS sequence"/>
</dbReference>
<evidence type="ECO:0000313" key="2">
    <source>
        <dbReference type="Proteomes" id="UP001596512"/>
    </source>
</evidence>
<reference evidence="2" key="1">
    <citation type="journal article" date="2019" name="Int. J. Syst. Evol. Microbiol.">
        <title>The Global Catalogue of Microorganisms (GCM) 10K type strain sequencing project: providing services to taxonomists for standard genome sequencing and annotation.</title>
        <authorList>
            <consortium name="The Broad Institute Genomics Platform"/>
            <consortium name="The Broad Institute Genome Sequencing Center for Infectious Disease"/>
            <person name="Wu L."/>
            <person name="Ma J."/>
        </authorList>
    </citation>
    <scope>NUCLEOTIDE SEQUENCE [LARGE SCALE GENOMIC DNA]</scope>
    <source>
        <strain evidence="2">JCM 17695</strain>
    </source>
</reference>
<comment type="caution">
    <text evidence="1">The sequence shown here is derived from an EMBL/GenBank/DDBJ whole genome shotgun (WGS) entry which is preliminary data.</text>
</comment>
<protein>
    <submittedName>
        <fullName evidence="1">Uncharacterized protein</fullName>
    </submittedName>
</protein>
<sequence>MTLEPVDAPDAAVRAVLEHRAQRLRQPAADLGRHLLRLVTLLRWGPDAQVMVEISQCAEHRPLRLAGGLTVHVVEAPYPASSAGARRDGRGLWQWSVVLRDLPLERGGCAVRVSGAGLPECHDYALVPLDAYWAGRSDLIGTATE</sequence>
<evidence type="ECO:0000313" key="1">
    <source>
        <dbReference type="EMBL" id="MFC7616110.1"/>
    </source>
</evidence>